<dbReference type="PANTHER" id="PTHR46438:SF11">
    <property type="entry name" value="LIPASE-RELATED"/>
    <property type="match status" value="1"/>
</dbReference>
<dbReference type="PRINTS" id="PR00111">
    <property type="entry name" value="ABHYDROLASE"/>
</dbReference>
<keyword evidence="1" id="KW-0812">Transmembrane</keyword>
<evidence type="ECO:0000313" key="4">
    <source>
        <dbReference type="Proteomes" id="UP000239898"/>
    </source>
</evidence>
<dbReference type="PANTHER" id="PTHR46438">
    <property type="entry name" value="ALPHA/BETA-HYDROLASES SUPERFAMILY PROTEIN"/>
    <property type="match status" value="1"/>
</dbReference>
<evidence type="ECO:0000259" key="2">
    <source>
        <dbReference type="Pfam" id="PF12697"/>
    </source>
</evidence>
<dbReference type="RefSeq" id="WP_246432368.1">
    <property type="nucleotide sequence ID" value="NZ_CP049017.1"/>
</dbReference>
<proteinExistence type="predicted"/>
<dbReference type="InterPro" id="IPR029058">
    <property type="entry name" value="AB_hydrolase_fold"/>
</dbReference>
<evidence type="ECO:0000313" key="3">
    <source>
        <dbReference type="EMBL" id="PPT92159.1"/>
    </source>
</evidence>
<protein>
    <recommendedName>
        <fullName evidence="2">AB hydrolase-1 domain-containing protein</fullName>
    </recommendedName>
</protein>
<keyword evidence="1" id="KW-1133">Transmembrane helix</keyword>
<feature type="transmembrane region" description="Helical" evidence="1">
    <location>
        <begin position="7"/>
        <end position="28"/>
    </location>
</feature>
<dbReference type="SUPFAM" id="SSF53474">
    <property type="entry name" value="alpha/beta-Hydrolases"/>
    <property type="match status" value="1"/>
</dbReference>
<keyword evidence="4" id="KW-1185">Reference proteome</keyword>
<keyword evidence="1" id="KW-0472">Membrane</keyword>
<sequence length="319" mass="34990">MSFGWSLAAACVLILMGILGVVFLWGYAPDLPLDQVKARWAKPPSYFPTIDGMDIHVRDEGPKSDLPIVLLHGTGSSLLSWDGWADGMKQTRRVIRFDRPGFGLTGPDPTGDYHMDRAAKITLDLLDKLGVHRFILAGNSSGGRVAWHVALRSPDRVAGLILVDAAGYSRTTPLPLALRIAQSEAGSALMQVFMPRAVAVAGLRAVYGDPQRLRPETIAWNLDISRRAGVRRALRQTLLQAPVPDDSSRIREITAPTLILWGDRDTTVTRGEAERFHADIRGSRLAILPGLGHLPHEEDPTATLVPVEEFLRQLPESRV</sequence>
<dbReference type="AlphaFoldDB" id="A0A2S6ZJ01"/>
<gene>
    <name evidence="3" type="ORF">XthCFBP4691_05205</name>
</gene>
<reference evidence="3 4" key="1">
    <citation type="submission" date="2016-08" db="EMBL/GenBank/DDBJ databases">
        <title>Evolution of the type three secretion system and type three effector repertoires in Xanthomonas.</title>
        <authorList>
            <person name="Merda D."/>
            <person name="Briand M."/>
            <person name="Bosis E."/>
            <person name="Rousseau C."/>
            <person name="Portier P."/>
            <person name="Jacques M.-A."/>
            <person name="Fischer-Le Saux M."/>
        </authorList>
    </citation>
    <scope>NUCLEOTIDE SEQUENCE [LARGE SCALE GENOMIC DNA]</scope>
    <source>
        <strain evidence="3 4">CFBP 4691</strain>
    </source>
</reference>
<accession>A0A2S6ZJ01</accession>
<comment type="caution">
    <text evidence="3">The sequence shown here is derived from an EMBL/GenBank/DDBJ whole genome shotgun (WGS) entry which is preliminary data.</text>
</comment>
<dbReference type="Pfam" id="PF12697">
    <property type="entry name" value="Abhydrolase_6"/>
    <property type="match status" value="1"/>
</dbReference>
<feature type="domain" description="AB hydrolase-1" evidence="2">
    <location>
        <begin position="68"/>
        <end position="303"/>
    </location>
</feature>
<name>A0A2S6ZJ01_9XANT</name>
<evidence type="ECO:0000256" key="1">
    <source>
        <dbReference type="SAM" id="Phobius"/>
    </source>
</evidence>
<dbReference type="InterPro" id="IPR000073">
    <property type="entry name" value="AB_hydrolase_1"/>
</dbReference>
<dbReference type="EMBL" id="MIGX01000014">
    <property type="protein sequence ID" value="PPT92159.1"/>
    <property type="molecule type" value="Genomic_DNA"/>
</dbReference>
<dbReference type="Gene3D" id="3.40.50.1820">
    <property type="entry name" value="alpha/beta hydrolase"/>
    <property type="match status" value="1"/>
</dbReference>
<dbReference type="Proteomes" id="UP000239898">
    <property type="component" value="Unassembled WGS sequence"/>
</dbReference>
<organism evidence="3 4">
    <name type="scientific">Xanthomonas theicola</name>
    <dbReference type="NCBI Taxonomy" id="56464"/>
    <lineage>
        <taxon>Bacteria</taxon>
        <taxon>Pseudomonadati</taxon>
        <taxon>Pseudomonadota</taxon>
        <taxon>Gammaproteobacteria</taxon>
        <taxon>Lysobacterales</taxon>
        <taxon>Lysobacteraceae</taxon>
        <taxon>Xanthomonas</taxon>
    </lineage>
</organism>